<dbReference type="Gene3D" id="3.40.50.12580">
    <property type="match status" value="1"/>
</dbReference>
<comment type="caution">
    <text evidence="2">The sequence shown here is derived from an EMBL/GenBank/DDBJ whole genome shotgun (WGS) entry which is preliminary data.</text>
</comment>
<dbReference type="EMBL" id="JACGWY010000006">
    <property type="protein sequence ID" value="MBA8817351.1"/>
    <property type="molecule type" value="Genomic_DNA"/>
</dbReference>
<evidence type="ECO:0000313" key="3">
    <source>
        <dbReference type="Proteomes" id="UP000526083"/>
    </source>
</evidence>
<protein>
    <recommendedName>
        <fullName evidence="4">CDP-Glycerol:Poly(Glycerophosphate) glycerophosphotransferase</fullName>
    </recommendedName>
</protein>
<dbReference type="GO" id="GO:0016020">
    <property type="term" value="C:membrane"/>
    <property type="evidence" value="ECO:0007669"/>
    <property type="project" value="InterPro"/>
</dbReference>
<accession>A0A7W3JQZ4</accession>
<dbReference type="InterPro" id="IPR043148">
    <property type="entry name" value="TagF_C"/>
</dbReference>
<sequence length="424" mass="47426">MQLASDIRKTVALVGRALENRSAAREVRRSDNARGPHPAGQFEVAVYFADGVVNMYQMRQWYRPLQELAKTRPVVILSRVASGARALVRESGLPVAFVPSVRSLESAIARQNIRVVLYVNQNTRNFQMFRYGHRWHVFINHGESDKMYMTTNQFKAYDYAFVAGDAARERLKRVLWNYDIAARTIEIGRPQADHYSGKLPYAPDERRVILYAPTWEGDRPSAHYGSLVTHGEALVGALLRTGQHRVIYRPHPRSGVVDHEYGSAHRRIVAMIAAANAKDPTAHHFYDDGPELGWQLAAADVAVVDISAMVYDRLAAGKALMITRPDDPAAAIDEHGYLSDCEWLDSAEAGNIVAETDRILADPGATERLDHWVHHYFGDTMPGSATARFHAAIEHLMNEAQRWAGASPEGEDDPFDEDSAELDD</sequence>
<reference evidence="2 3" key="1">
    <citation type="submission" date="2020-07" db="EMBL/GenBank/DDBJ databases">
        <title>Sequencing the genomes of 1000 actinobacteria strains.</title>
        <authorList>
            <person name="Klenk H.-P."/>
        </authorList>
    </citation>
    <scope>NUCLEOTIDE SEQUENCE [LARGE SCALE GENOMIC DNA]</scope>
    <source>
        <strain evidence="2 3">DSM 27576</strain>
    </source>
</reference>
<dbReference type="Proteomes" id="UP000526083">
    <property type="component" value="Unassembled WGS sequence"/>
</dbReference>
<evidence type="ECO:0008006" key="4">
    <source>
        <dbReference type="Google" id="ProtNLM"/>
    </source>
</evidence>
<dbReference type="GO" id="GO:0047355">
    <property type="term" value="F:CDP-glycerol glycerophosphotransferase activity"/>
    <property type="evidence" value="ECO:0007669"/>
    <property type="project" value="InterPro"/>
</dbReference>
<evidence type="ECO:0000313" key="2">
    <source>
        <dbReference type="EMBL" id="MBA8817351.1"/>
    </source>
</evidence>
<dbReference type="RefSeq" id="WP_167049117.1">
    <property type="nucleotide sequence ID" value="NZ_JAAOZB010000002.1"/>
</dbReference>
<dbReference type="SUPFAM" id="SSF53756">
    <property type="entry name" value="UDP-Glycosyltransferase/glycogen phosphorylase"/>
    <property type="match status" value="1"/>
</dbReference>
<proteinExistence type="predicted"/>
<dbReference type="Pfam" id="PF04464">
    <property type="entry name" value="Glyphos_transf"/>
    <property type="match status" value="1"/>
</dbReference>
<gene>
    <name evidence="2" type="ORF">FHX48_002450</name>
</gene>
<organism evidence="2 3">
    <name type="scientific">Microbacterium halimionae</name>
    <dbReference type="NCBI Taxonomy" id="1526413"/>
    <lineage>
        <taxon>Bacteria</taxon>
        <taxon>Bacillati</taxon>
        <taxon>Actinomycetota</taxon>
        <taxon>Actinomycetes</taxon>
        <taxon>Micrococcales</taxon>
        <taxon>Microbacteriaceae</taxon>
        <taxon>Microbacterium</taxon>
    </lineage>
</organism>
<evidence type="ECO:0000256" key="1">
    <source>
        <dbReference type="SAM" id="MobiDB-lite"/>
    </source>
</evidence>
<keyword evidence="3" id="KW-1185">Reference proteome</keyword>
<feature type="region of interest" description="Disordered" evidence="1">
    <location>
        <begin position="403"/>
        <end position="424"/>
    </location>
</feature>
<name>A0A7W3JQZ4_9MICO</name>
<feature type="compositionally biased region" description="Acidic residues" evidence="1">
    <location>
        <begin position="409"/>
        <end position="424"/>
    </location>
</feature>
<dbReference type="InterPro" id="IPR007554">
    <property type="entry name" value="Glycerophosphate_synth"/>
</dbReference>
<dbReference type="AlphaFoldDB" id="A0A7W3JQZ4"/>